<proteinExistence type="predicted"/>
<protein>
    <recommendedName>
        <fullName evidence="3">D-isomer specific 2-hydroxyacid dehydrogenase NAD-binding domain-containing protein</fullName>
    </recommendedName>
</protein>
<dbReference type="PANTHER" id="PTHR10996:SF178">
    <property type="entry name" value="2-HYDROXYACID DEHYDROGENASE YGL185C-RELATED"/>
    <property type="match status" value="1"/>
</dbReference>
<accession>A0A955L6J5</accession>
<comment type="caution">
    <text evidence="4">The sequence shown here is derived from an EMBL/GenBank/DDBJ whole genome shotgun (WGS) entry which is preliminary data.</text>
</comment>
<dbReference type="PANTHER" id="PTHR10996">
    <property type="entry name" value="2-HYDROXYACID DEHYDROGENASE-RELATED"/>
    <property type="match status" value="1"/>
</dbReference>
<evidence type="ECO:0000313" key="4">
    <source>
        <dbReference type="EMBL" id="MCA9383931.1"/>
    </source>
</evidence>
<dbReference type="AlphaFoldDB" id="A0A955L6J5"/>
<evidence type="ECO:0000256" key="2">
    <source>
        <dbReference type="ARBA" id="ARBA00023027"/>
    </source>
</evidence>
<reference evidence="4" key="1">
    <citation type="submission" date="2020-04" db="EMBL/GenBank/DDBJ databases">
        <authorList>
            <person name="Zhang T."/>
        </authorList>
    </citation>
    <scope>NUCLEOTIDE SEQUENCE</scope>
    <source>
        <strain evidence="4">HKST-UBA14</strain>
    </source>
</reference>
<dbReference type="Pfam" id="PF02826">
    <property type="entry name" value="2-Hacid_dh_C"/>
    <property type="match status" value="1"/>
</dbReference>
<evidence type="ECO:0000259" key="3">
    <source>
        <dbReference type="Pfam" id="PF02826"/>
    </source>
</evidence>
<dbReference type="Proteomes" id="UP000783287">
    <property type="component" value="Unassembled WGS sequence"/>
</dbReference>
<feature type="domain" description="D-isomer specific 2-hydroxyacid dehydrogenase NAD-binding" evidence="3">
    <location>
        <begin position="1"/>
        <end position="127"/>
    </location>
</feature>
<dbReference type="GO" id="GO:0051287">
    <property type="term" value="F:NAD binding"/>
    <property type="evidence" value="ECO:0007669"/>
    <property type="project" value="InterPro"/>
</dbReference>
<dbReference type="InterPro" id="IPR029753">
    <property type="entry name" value="D-isomer_DH_CS"/>
</dbReference>
<evidence type="ECO:0000256" key="1">
    <source>
        <dbReference type="ARBA" id="ARBA00023002"/>
    </source>
</evidence>
<dbReference type="InterPro" id="IPR050223">
    <property type="entry name" value="D-isomer_2-hydroxyacid_DH"/>
</dbReference>
<dbReference type="PROSITE" id="PS00671">
    <property type="entry name" value="D_2_HYDROXYACID_DH_3"/>
    <property type="match status" value="1"/>
</dbReference>
<sequence>NIGQNITRIADAIGMHTDYANSKTTKEELKEKVQKSDIVVLCYPLTESSKGSFDKELLDSLQRDAVLINVGRGLLLDQDYLLTKLKNNEILGAGIDVFNADETIMDAREDILEFTRLDNVVATPHIGFNTKEAFQRLDKEIMEDLLSISAGSPINLVN</sequence>
<dbReference type="InterPro" id="IPR036291">
    <property type="entry name" value="NAD(P)-bd_dom_sf"/>
</dbReference>
<reference evidence="4" key="2">
    <citation type="journal article" date="2021" name="Microbiome">
        <title>Successional dynamics and alternative stable states in a saline activated sludge microbial community over 9 years.</title>
        <authorList>
            <person name="Wang Y."/>
            <person name="Ye J."/>
            <person name="Ju F."/>
            <person name="Liu L."/>
            <person name="Boyd J.A."/>
            <person name="Deng Y."/>
            <person name="Parks D.H."/>
            <person name="Jiang X."/>
            <person name="Yin X."/>
            <person name="Woodcroft B.J."/>
            <person name="Tyson G.W."/>
            <person name="Hugenholtz P."/>
            <person name="Polz M.F."/>
            <person name="Zhang T."/>
        </authorList>
    </citation>
    <scope>NUCLEOTIDE SEQUENCE</scope>
    <source>
        <strain evidence="4">HKST-UBA14</strain>
    </source>
</reference>
<keyword evidence="1" id="KW-0560">Oxidoreductase</keyword>
<dbReference type="Gene3D" id="3.40.50.720">
    <property type="entry name" value="NAD(P)-binding Rossmann-like Domain"/>
    <property type="match status" value="2"/>
</dbReference>
<feature type="non-terminal residue" evidence="4">
    <location>
        <position position="1"/>
    </location>
</feature>
<dbReference type="EMBL" id="JAGQLK010000178">
    <property type="protein sequence ID" value="MCA9383931.1"/>
    <property type="molecule type" value="Genomic_DNA"/>
</dbReference>
<name>A0A955L6J5_9BACT</name>
<evidence type="ECO:0000313" key="5">
    <source>
        <dbReference type="Proteomes" id="UP000783287"/>
    </source>
</evidence>
<dbReference type="SUPFAM" id="SSF51735">
    <property type="entry name" value="NAD(P)-binding Rossmann-fold domains"/>
    <property type="match status" value="1"/>
</dbReference>
<dbReference type="GO" id="GO:0005829">
    <property type="term" value="C:cytosol"/>
    <property type="evidence" value="ECO:0007669"/>
    <property type="project" value="TreeGrafter"/>
</dbReference>
<organism evidence="4 5">
    <name type="scientific">Candidatus Dojkabacteria bacterium</name>
    <dbReference type="NCBI Taxonomy" id="2099670"/>
    <lineage>
        <taxon>Bacteria</taxon>
        <taxon>Candidatus Dojkabacteria</taxon>
    </lineage>
</organism>
<dbReference type="InterPro" id="IPR006140">
    <property type="entry name" value="D-isomer_DH_NAD-bd"/>
</dbReference>
<dbReference type="GO" id="GO:0016618">
    <property type="term" value="F:hydroxypyruvate reductase [NAD(P)H] activity"/>
    <property type="evidence" value="ECO:0007669"/>
    <property type="project" value="TreeGrafter"/>
</dbReference>
<dbReference type="GO" id="GO:0030267">
    <property type="term" value="F:glyoxylate reductase (NADPH) activity"/>
    <property type="evidence" value="ECO:0007669"/>
    <property type="project" value="TreeGrafter"/>
</dbReference>
<gene>
    <name evidence="4" type="ORF">KC909_06235</name>
</gene>
<keyword evidence="2" id="KW-0520">NAD</keyword>